<dbReference type="WBParaSite" id="scaffold3165_cov235.g6122">
    <property type="protein sequence ID" value="scaffold3165_cov235.g6122"/>
    <property type="gene ID" value="scaffold3165_cov235.g6122"/>
</dbReference>
<feature type="compositionally biased region" description="Basic and acidic residues" evidence="1">
    <location>
        <begin position="21"/>
        <end position="31"/>
    </location>
</feature>
<organism evidence="2 3">
    <name type="scientific">Meloidogyne javanica</name>
    <name type="common">Root-knot nematode worm</name>
    <dbReference type="NCBI Taxonomy" id="6303"/>
    <lineage>
        <taxon>Eukaryota</taxon>
        <taxon>Metazoa</taxon>
        <taxon>Ecdysozoa</taxon>
        <taxon>Nematoda</taxon>
        <taxon>Chromadorea</taxon>
        <taxon>Rhabditida</taxon>
        <taxon>Tylenchina</taxon>
        <taxon>Tylenchomorpha</taxon>
        <taxon>Tylenchoidea</taxon>
        <taxon>Meloidogynidae</taxon>
        <taxon>Meloidogyninae</taxon>
        <taxon>Meloidogyne</taxon>
        <taxon>Meloidogyne incognita group</taxon>
    </lineage>
</organism>
<dbReference type="AlphaFoldDB" id="A0A915M9B8"/>
<sequence length="221" mass="25882">MSKTSSIISISDYISDNETSIKEKLPWHMEDISSTELTEDEERLLPMTGEEKEKRKEEKRRQKGEEKKRQMLGEKKKEEEKQSRILEAKKRGEVVGIVGRAETDKKEDIVPDKLPKEKEKYLQDKKKEEKYGERREGRSHRKDFDGRARAWGSYSRSPVRKPHAVDEKEKREKMQEKKVEPQKNKEIGVNTIITGALWARIIDNLLETKDLLEIAPLPPSK</sequence>
<keyword evidence="2" id="KW-1185">Reference proteome</keyword>
<feature type="region of interest" description="Disordered" evidence="1">
    <location>
        <begin position="21"/>
        <end position="184"/>
    </location>
</feature>
<evidence type="ECO:0000256" key="1">
    <source>
        <dbReference type="SAM" id="MobiDB-lite"/>
    </source>
</evidence>
<accession>A0A915M9B8</accession>
<dbReference type="Proteomes" id="UP000887561">
    <property type="component" value="Unplaced"/>
</dbReference>
<feature type="compositionally biased region" description="Basic and acidic residues" evidence="1">
    <location>
        <begin position="101"/>
        <end position="148"/>
    </location>
</feature>
<evidence type="ECO:0000313" key="3">
    <source>
        <dbReference type="WBParaSite" id="scaffold3165_cov235.g6122"/>
    </source>
</evidence>
<evidence type="ECO:0000313" key="2">
    <source>
        <dbReference type="Proteomes" id="UP000887561"/>
    </source>
</evidence>
<feature type="compositionally biased region" description="Basic and acidic residues" evidence="1">
    <location>
        <begin position="163"/>
        <end position="184"/>
    </location>
</feature>
<name>A0A915M9B8_MELJA</name>
<feature type="compositionally biased region" description="Basic and acidic residues" evidence="1">
    <location>
        <begin position="49"/>
        <end position="93"/>
    </location>
</feature>
<protein>
    <submittedName>
        <fullName evidence="3">Uncharacterized protein</fullName>
    </submittedName>
</protein>
<proteinExistence type="predicted"/>
<reference evidence="3" key="1">
    <citation type="submission" date="2022-11" db="UniProtKB">
        <authorList>
            <consortium name="WormBaseParasite"/>
        </authorList>
    </citation>
    <scope>IDENTIFICATION</scope>
</reference>